<accession>A0ABY1NK61</accession>
<dbReference type="EMBL" id="FXTT01000001">
    <property type="protein sequence ID" value="SMP11847.1"/>
    <property type="molecule type" value="Genomic_DNA"/>
</dbReference>
<evidence type="ECO:0000313" key="3">
    <source>
        <dbReference type="Proteomes" id="UP001157914"/>
    </source>
</evidence>
<feature type="chain" id="PRO_5046092388" description="Antifreeze protein" evidence="1">
    <location>
        <begin position="30"/>
        <end position="135"/>
    </location>
</feature>
<reference evidence="2 3" key="1">
    <citation type="submission" date="2017-05" db="EMBL/GenBank/DDBJ databases">
        <authorList>
            <person name="Varghese N."/>
            <person name="Submissions S."/>
        </authorList>
    </citation>
    <scope>NUCLEOTIDE SEQUENCE [LARGE SCALE GENOMIC DNA]</scope>
    <source>
        <strain evidence="2 3">DSM 15949</strain>
    </source>
</reference>
<organism evidence="2 3">
    <name type="scientific">Roseibium denhamense</name>
    <dbReference type="NCBI Taxonomy" id="76305"/>
    <lineage>
        <taxon>Bacteria</taxon>
        <taxon>Pseudomonadati</taxon>
        <taxon>Pseudomonadota</taxon>
        <taxon>Alphaproteobacteria</taxon>
        <taxon>Hyphomicrobiales</taxon>
        <taxon>Stappiaceae</taxon>
        <taxon>Roseibium</taxon>
    </lineage>
</organism>
<keyword evidence="3" id="KW-1185">Reference proteome</keyword>
<keyword evidence="1" id="KW-0732">Signal</keyword>
<gene>
    <name evidence="2" type="ORF">SAMN06265374_1364</name>
</gene>
<sequence length="135" mass="15242">MFKTASSIAAPLAAIAFLAAASVSSSAAASPGHTKLLGQDVASERIVQVDHRHGGRGWRGERHWYGHKMKPRQIRRSLRHQGYYRIKILDKRGPVYIVKARGWRGMPMRLVVDSRTAQVVRSRPIGQGYYRTYGW</sequence>
<feature type="signal peptide" evidence="1">
    <location>
        <begin position="1"/>
        <end position="29"/>
    </location>
</feature>
<evidence type="ECO:0000256" key="1">
    <source>
        <dbReference type="SAM" id="SignalP"/>
    </source>
</evidence>
<dbReference type="RefSeq" id="WP_155192038.1">
    <property type="nucleotide sequence ID" value="NZ_BAAAEA010000001.1"/>
</dbReference>
<proteinExistence type="predicted"/>
<comment type="caution">
    <text evidence="2">The sequence shown here is derived from an EMBL/GenBank/DDBJ whole genome shotgun (WGS) entry which is preliminary data.</text>
</comment>
<evidence type="ECO:0000313" key="2">
    <source>
        <dbReference type="EMBL" id="SMP11847.1"/>
    </source>
</evidence>
<protein>
    <recommendedName>
        <fullName evidence="4">Antifreeze protein</fullName>
    </recommendedName>
</protein>
<evidence type="ECO:0008006" key="4">
    <source>
        <dbReference type="Google" id="ProtNLM"/>
    </source>
</evidence>
<dbReference type="Proteomes" id="UP001157914">
    <property type="component" value="Unassembled WGS sequence"/>
</dbReference>
<name>A0ABY1NK61_9HYPH</name>